<protein>
    <submittedName>
        <fullName evidence="1">Uncharacterized protein</fullName>
    </submittedName>
</protein>
<dbReference type="AlphaFoldDB" id="A0A1K0GN53"/>
<dbReference type="InterPro" id="IPR045428">
    <property type="entry name" value="EACC1"/>
</dbReference>
<sequence length="117" mass="12851">MPVELRLECASTEDAESLHRWLRGEQRVRVDGRLARARSDDPEAMGTLLDVLTLIIGSGLSAGQLALAVASWREARHPSPHVTIVHHAADGTTTRIEAEDPQALADALQQLQDREQK</sequence>
<name>A0A1K0GN53_9ACTN</name>
<reference evidence="1 2" key="1">
    <citation type="submission" date="2016-09" db="EMBL/GenBank/DDBJ databases">
        <title>Couchioplanes caeruleus draft genome sequence.</title>
        <authorList>
            <person name="Sheehan J."/>
            <person name="Caffrey P."/>
        </authorList>
    </citation>
    <scope>NUCLEOTIDE SEQUENCE [LARGE SCALE GENOMIC DNA]</scope>
    <source>
        <strain evidence="1 2">DSM 43634</strain>
    </source>
</reference>
<dbReference type="RefSeq" id="WP_071806911.1">
    <property type="nucleotide sequence ID" value="NZ_MEIA01000216.1"/>
</dbReference>
<accession>A0A1K0GN53</accession>
<dbReference type="Proteomes" id="UP000182486">
    <property type="component" value="Unassembled WGS sequence"/>
</dbReference>
<dbReference type="EMBL" id="MEIA01000216">
    <property type="protein sequence ID" value="OJF12500.1"/>
    <property type="molecule type" value="Genomic_DNA"/>
</dbReference>
<evidence type="ECO:0000313" key="1">
    <source>
        <dbReference type="EMBL" id="OJF12500.1"/>
    </source>
</evidence>
<dbReference type="Pfam" id="PF19953">
    <property type="entry name" value="EACC1"/>
    <property type="match status" value="1"/>
</dbReference>
<evidence type="ECO:0000313" key="2">
    <source>
        <dbReference type="Proteomes" id="UP000182486"/>
    </source>
</evidence>
<organism evidence="1 2">
    <name type="scientific">Couchioplanes caeruleus subsp. caeruleus</name>
    <dbReference type="NCBI Taxonomy" id="56427"/>
    <lineage>
        <taxon>Bacteria</taxon>
        <taxon>Bacillati</taxon>
        <taxon>Actinomycetota</taxon>
        <taxon>Actinomycetes</taxon>
        <taxon>Micromonosporales</taxon>
        <taxon>Micromonosporaceae</taxon>
        <taxon>Couchioplanes</taxon>
    </lineage>
</organism>
<gene>
    <name evidence="1" type="ORF">BG844_20265</name>
</gene>
<keyword evidence="2" id="KW-1185">Reference proteome</keyword>
<proteinExistence type="predicted"/>
<comment type="caution">
    <text evidence="1">The sequence shown here is derived from an EMBL/GenBank/DDBJ whole genome shotgun (WGS) entry which is preliminary data.</text>
</comment>